<keyword evidence="2" id="KW-0732">Signal</keyword>
<dbReference type="EMBL" id="JARJLG010000218">
    <property type="protein sequence ID" value="KAJ7726563.1"/>
    <property type="molecule type" value="Genomic_DNA"/>
</dbReference>
<keyword evidence="1" id="KW-0812">Transmembrane</keyword>
<gene>
    <name evidence="3" type="ORF">DFH07DRAFT_852673</name>
</gene>
<feature type="transmembrane region" description="Helical" evidence="1">
    <location>
        <begin position="169"/>
        <end position="191"/>
    </location>
</feature>
<evidence type="ECO:0000313" key="4">
    <source>
        <dbReference type="Proteomes" id="UP001215280"/>
    </source>
</evidence>
<name>A0AAD7MPU8_9AGAR</name>
<feature type="signal peptide" evidence="2">
    <location>
        <begin position="1"/>
        <end position="29"/>
    </location>
</feature>
<keyword evidence="1" id="KW-0472">Membrane</keyword>
<evidence type="ECO:0000256" key="1">
    <source>
        <dbReference type="SAM" id="Phobius"/>
    </source>
</evidence>
<reference evidence="3" key="1">
    <citation type="submission" date="2023-03" db="EMBL/GenBank/DDBJ databases">
        <title>Massive genome expansion in bonnet fungi (Mycena s.s.) driven by repeated elements and novel gene families across ecological guilds.</title>
        <authorList>
            <consortium name="Lawrence Berkeley National Laboratory"/>
            <person name="Harder C.B."/>
            <person name="Miyauchi S."/>
            <person name="Viragh M."/>
            <person name="Kuo A."/>
            <person name="Thoen E."/>
            <person name="Andreopoulos B."/>
            <person name="Lu D."/>
            <person name="Skrede I."/>
            <person name="Drula E."/>
            <person name="Henrissat B."/>
            <person name="Morin E."/>
            <person name="Kohler A."/>
            <person name="Barry K."/>
            <person name="LaButti K."/>
            <person name="Morin E."/>
            <person name="Salamov A."/>
            <person name="Lipzen A."/>
            <person name="Mereny Z."/>
            <person name="Hegedus B."/>
            <person name="Baldrian P."/>
            <person name="Stursova M."/>
            <person name="Weitz H."/>
            <person name="Taylor A."/>
            <person name="Grigoriev I.V."/>
            <person name="Nagy L.G."/>
            <person name="Martin F."/>
            <person name="Kauserud H."/>
        </authorList>
    </citation>
    <scope>NUCLEOTIDE SEQUENCE</scope>
    <source>
        <strain evidence="3">CBHHK188m</strain>
    </source>
</reference>
<sequence>MARTVVARTRAFLFFLVLILLFLSPHVLAAFPQTASAAPAFSWVTGKIQEGLIVACLGFTLYFIHSLFVDFRTWLTRTTPATEVTPTTLESGIAAAPLIDLDAEVGATEAAPTTPSPVASASTPAKPTTASKIAVILIDAYAVLQYFYLNSIVSLNKPFLENISATLLFLLRGLEVLFVGFLLLAFVAWLVKPKPAVAPAPAAPIEVLVVVEETMMSDVDVPKEKEEEKQYLEAIQEKAAA</sequence>
<feature type="transmembrane region" description="Helical" evidence="1">
    <location>
        <begin position="52"/>
        <end position="69"/>
    </location>
</feature>
<feature type="transmembrane region" description="Helical" evidence="1">
    <location>
        <begin position="133"/>
        <end position="149"/>
    </location>
</feature>
<evidence type="ECO:0000256" key="2">
    <source>
        <dbReference type="SAM" id="SignalP"/>
    </source>
</evidence>
<dbReference type="AlphaFoldDB" id="A0AAD7MPU8"/>
<feature type="chain" id="PRO_5041960660" evidence="2">
    <location>
        <begin position="30"/>
        <end position="241"/>
    </location>
</feature>
<protein>
    <submittedName>
        <fullName evidence="3">Uncharacterized protein</fullName>
    </submittedName>
</protein>
<keyword evidence="4" id="KW-1185">Reference proteome</keyword>
<dbReference type="Proteomes" id="UP001215280">
    <property type="component" value="Unassembled WGS sequence"/>
</dbReference>
<organism evidence="3 4">
    <name type="scientific">Mycena maculata</name>
    <dbReference type="NCBI Taxonomy" id="230809"/>
    <lineage>
        <taxon>Eukaryota</taxon>
        <taxon>Fungi</taxon>
        <taxon>Dikarya</taxon>
        <taxon>Basidiomycota</taxon>
        <taxon>Agaricomycotina</taxon>
        <taxon>Agaricomycetes</taxon>
        <taxon>Agaricomycetidae</taxon>
        <taxon>Agaricales</taxon>
        <taxon>Marasmiineae</taxon>
        <taxon>Mycenaceae</taxon>
        <taxon>Mycena</taxon>
    </lineage>
</organism>
<evidence type="ECO:0000313" key="3">
    <source>
        <dbReference type="EMBL" id="KAJ7726563.1"/>
    </source>
</evidence>
<keyword evidence="1" id="KW-1133">Transmembrane helix</keyword>
<proteinExistence type="predicted"/>
<comment type="caution">
    <text evidence="3">The sequence shown here is derived from an EMBL/GenBank/DDBJ whole genome shotgun (WGS) entry which is preliminary data.</text>
</comment>
<accession>A0AAD7MPU8</accession>